<reference evidence="2 3" key="1">
    <citation type="submission" date="2024-01" db="EMBL/GenBank/DDBJ databases">
        <title>The genomes of 5 underutilized Papilionoideae crops provide insights into root nodulation and disease resistanc.</title>
        <authorList>
            <person name="Jiang F."/>
        </authorList>
    </citation>
    <scope>NUCLEOTIDE SEQUENCE [LARGE SCALE GENOMIC DNA]</scope>
    <source>
        <strain evidence="2">DUOXIRENSHENG_FW03</strain>
        <tissue evidence="2">Leaves</tissue>
    </source>
</reference>
<accession>A0AAN9XRD9</accession>
<comment type="caution">
    <text evidence="2">The sequence shown here is derived from an EMBL/GenBank/DDBJ whole genome shotgun (WGS) entry which is preliminary data.</text>
</comment>
<organism evidence="2 3">
    <name type="scientific">Psophocarpus tetragonolobus</name>
    <name type="common">Winged bean</name>
    <name type="synonym">Dolichos tetragonolobus</name>
    <dbReference type="NCBI Taxonomy" id="3891"/>
    <lineage>
        <taxon>Eukaryota</taxon>
        <taxon>Viridiplantae</taxon>
        <taxon>Streptophyta</taxon>
        <taxon>Embryophyta</taxon>
        <taxon>Tracheophyta</taxon>
        <taxon>Spermatophyta</taxon>
        <taxon>Magnoliopsida</taxon>
        <taxon>eudicotyledons</taxon>
        <taxon>Gunneridae</taxon>
        <taxon>Pentapetalae</taxon>
        <taxon>rosids</taxon>
        <taxon>fabids</taxon>
        <taxon>Fabales</taxon>
        <taxon>Fabaceae</taxon>
        <taxon>Papilionoideae</taxon>
        <taxon>50 kb inversion clade</taxon>
        <taxon>NPAAA clade</taxon>
        <taxon>indigoferoid/millettioid clade</taxon>
        <taxon>Phaseoleae</taxon>
        <taxon>Psophocarpus</taxon>
    </lineage>
</organism>
<protein>
    <recommendedName>
        <fullName evidence="1">Capsid protein N-terminal domain-containing protein</fullName>
    </recommendedName>
</protein>
<gene>
    <name evidence="2" type="ORF">VNO78_06861</name>
</gene>
<dbReference type="Proteomes" id="UP001386955">
    <property type="component" value="Unassembled WGS sequence"/>
</dbReference>
<dbReference type="EMBL" id="JAYMYS010000002">
    <property type="protein sequence ID" value="KAK7405502.1"/>
    <property type="molecule type" value="Genomic_DNA"/>
</dbReference>
<evidence type="ECO:0000313" key="2">
    <source>
        <dbReference type="EMBL" id="KAK7405502.1"/>
    </source>
</evidence>
<keyword evidence="3" id="KW-1185">Reference proteome</keyword>
<feature type="domain" description="Capsid protein N-terminal" evidence="1">
    <location>
        <begin position="97"/>
        <end position="310"/>
    </location>
</feature>
<proteinExistence type="predicted"/>
<sequence length="422" mass="48140">MTRSSKRENAKEESDKIVQVHYDELERCKSDKNTLKNLIAEVNHFLDHHKIKGGKNALVADSFVVEYDLWCSIEDAGHFGVIDSSELSFVVQWQKSDVSVSCAASKMRDVHVYGPEKIASLLRVYQYGSCGQHKLTRLVKGCLLFLDHLESGPKVYKNSSVNSLEYSLDGLVETLACEDPAYIFAMDEECSTTNAILCSMCEEYSNPTFGGVQHVSISADAKNLFLVGYEMSMLKNDVMLTPEIIWGILIKYADEFSLWPHLESALVIACSLRENRYMSKVYLPHVISYCDLMYPALVKKDRVTREMARMQVLDEVSKKRLRSIRVLEAFWVLHNQKKVLKNGLMKCLKKGNENAFGFLHPSLCFESFQTLVQEVGLGGDARQLDLNLPNRDMKYKYLYCLKYSSVSIPPLSDTWLTLLIRW</sequence>
<dbReference type="Pfam" id="PF21685">
    <property type="entry name" value="Fungal_virus_P2_N"/>
    <property type="match status" value="1"/>
</dbReference>
<name>A0AAN9XRD9_PSOTE</name>
<evidence type="ECO:0000259" key="1">
    <source>
        <dbReference type="Pfam" id="PF21685"/>
    </source>
</evidence>
<dbReference type="InterPro" id="IPR049324">
    <property type="entry name" value="P2_N_fungal_virus"/>
</dbReference>
<dbReference type="AlphaFoldDB" id="A0AAN9XRD9"/>
<evidence type="ECO:0000313" key="3">
    <source>
        <dbReference type="Proteomes" id="UP001386955"/>
    </source>
</evidence>